<dbReference type="InterPro" id="IPR029006">
    <property type="entry name" value="ADF-H/Gelsolin-like_dom_sf"/>
</dbReference>
<evidence type="ECO:0000256" key="2">
    <source>
        <dbReference type="ARBA" id="ARBA00023203"/>
    </source>
</evidence>
<accession>A0AAW2Z6E4</accession>
<dbReference type="GO" id="GO:0003779">
    <property type="term" value="F:actin binding"/>
    <property type="evidence" value="ECO:0007669"/>
    <property type="project" value="UniProtKB-KW"/>
</dbReference>
<dbReference type="PRINTS" id="PR00006">
    <property type="entry name" value="COFILIN"/>
</dbReference>
<keyword evidence="2" id="KW-0009">Actin-binding</keyword>
<gene>
    <name evidence="4" type="ORF">AKO1_003767</name>
</gene>
<feature type="domain" description="ADF-H" evidence="3">
    <location>
        <begin position="13"/>
        <end position="154"/>
    </location>
</feature>
<dbReference type="PANTHER" id="PTHR11913">
    <property type="entry name" value="COFILIN-RELATED"/>
    <property type="match status" value="1"/>
</dbReference>
<dbReference type="Gene3D" id="3.40.20.10">
    <property type="entry name" value="Severin"/>
    <property type="match status" value="1"/>
</dbReference>
<dbReference type="Proteomes" id="UP001431209">
    <property type="component" value="Unassembled WGS sequence"/>
</dbReference>
<reference evidence="4 5" key="1">
    <citation type="submission" date="2024-03" db="EMBL/GenBank/DDBJ databases">
        <title>The Acrasis kona genome and developmental transcriptomes reveal deep origins of eukaryotic multicellular pathways.</title>
        <authorList>
            <person name="Sheikh S."/>
            <person name="Fu C.-J."/>
            <person name="Brown M.W."/>
            <person name="Baldauf S.L."/>
        </authorList>
    </citation>
    <scope>NUCLEOTIDE SEQUENCE [LARGE SCALE GENOMIC DNA]</scope>
    <source>
        <strain evidence="4 5">ATCC MYA-3509</strain>
    </source>
</reference>
<dbReference type="Pfam" id="PF00241">
    <property type="entry name" value="Cofilin_ADF"/>
    <property type="match status" value="1"/>
</dbReference>
<comment type="similarity">
    <text evidence="1">Belongs to the actin-binding proteins ADF family.</text>
</comment>
<dbReference type="GO" id="GO:0030042">
    <property type="term" value="P:actin filament depolymerization"/>
    <property type="evidence" value="ECO:0007669"/>
    <property type="project" value="InterPro"/>
</dbReference>
<dbReference type="PROSITE" id="PS51263">
    <property type="entry name" value="ADF_H"/>
    <property type="match status" value="1"/>
</dbReference>
<name>A0AAW2Z6E4_9EUKA</name>
<dbReference type="GO" id="GO:0015629">
    <property type="term" value="C:actin cytoskeleton"/>
    <property type="evidence" value="ECO:0007669"/>
    <property type="project" value="InterPro"/>
</dbReference>
<keyword evidence="5" id="KW-1185">Reference proteome</keyword>
<dbReference type="CDD" id="cd11286">
    <property type="entry name" value="ADF_cofilin_like"/>
    <property type="match status" value="1"/>
</dbReference>
<evidence type="ECO:0000256" key="1">
    <source>
        <dbReference type="ARBA" id="ARBA00006844"/>
    </source>
</evidence>
<dbReference type="AlphaFoldDB" id="A0AAW2Z6E4"/>
<dbReference type="InterPro" id="IPR002108">
    <property type="entry name" value="ADF-H"/>
</dbReference>
<dbReference type="InterPro" id="IPR017904">
    <property type="entry name" value="ADF/Cofilin"/>
</dbReference>
<protein>
    <submittedName>
        <fullName evidence="4">Cofilin</fullName>
    </submittedName>
</protein>
<evidence type="ECO:0000313" key="5">
    <source>
        <dbReference type="Proteomes" id="UP001431209"/>
    </source>
</evidence>
<sequence length="157" mass="18124">MRYLNKNNLFTMSTGVRIEDNVVTAYNDLKLKHDSRYLVLGMDDDDKPKNVVLKEAGKKENGDFTYESLLEKIKTECPTVPRYIVFDFAYKTDDGDRNKIVFIAWIPDRAKVKHKMVYAGTQSEVKKKLNGLQIEIQGTDFSEIDEQTILAKCLSYK</sequence>
<evidence type="ECO:0000313" key="4">
    <source>
        <dbReference type="EMBL" id="KAL0484989.1"/>
    </source>
</evidence>
<dbReference type="EMBL" id="JAOPGA020001095">
    <property type="protein sequence ID" value="KAL0484989.1"/>
    <property type="molecule type" value="Genomic_DNA"/>
</dbReference>
<proteinExistence type="inferred from homology"/>
<dbReference type="SMART" id="SM00102">
    <property type="entry name" value="ADF"/>
    <property type="match status" value="1"/>
</dbReference>
<comment type="caution">
    <text evidence="4">The sequence shown here is derived from an EMBL/GenBank/DDBJ whole genome shotgun (WGS) entry which is preliminary data.</text>
</comment>
<organism evidence="4 5">
    <name type="scientific">Acrasis kona</name>
    <dbReference type="NCBI Taxonomy" id="1008807"/>
    <lineage>
        <taxon>Eukaryota</taxon>
        <taxon>Discoba</taxon>
        <taxon>Heterolobosea</taxon>
        <taxon>Tetramitia</taxon>
        <taxon>Eutetramitia</taxon>
        <taxon>Acrasidae</taxon>
        <taxon>Acrasis</taxon>
    </lineage>
</organism>
<evidence type="ECO:0000259" key="3">
    <source>
        <dbReference type="PROSITE" id="PS51263"/>
    </source>
</evidence>
<dbReference type="SUPFAM" id="SSF55753">
    <property type="entry name" value="Actin depolymerizing proteins"/>
    <property type="match status" value="1"/>
</dbReference>